<dbReference type="InterPro" id="IPR016181">
    <property type="entry name" value="Acyl_CoA_acyltransferase"/>
</dbReference>
<evidence type="ECO:0000256" key="5">
    <source>
        <dbReference type="ARBA" id="ARBA00023315"/>
    </source>
</evidence>
<keyword evidence="4" id="KW-0573">Peptidoglycan synthesis</keyword>
<dbReference type="PANTHER" id="PTHR36174">
    <property type="entry name" value="LIPID II:GLYCINE GLYCYLTRANSFERASE"/>
    <property type="match status" value="1"/>
</dbReference>
<comment type="caution">
    <text evidence="7">The sequence shown here is derived from an EMBL/GenBank/DDBJ whole genome shotgun (WGS) entry which is preliminary data.</text>
</comment>
<keyword evidence="2" id="KW-0808">Transferase</keyword>
<evidence type="ECO:0000313" key="7">
    <source>
        <dbReference type="EMBL" id="MPL72407.1"/>
    </source>
</evidence>
<gene>
    <name evidence="7" type="ORF">SDC9_18192</name>
</gene>
<dbReference type="GO" id="GO:0071555">
    <property type="term" value="P:cell wall organization"/>
    <property type="evidence" value="ECO:0007669"/>
    <property type="project" value="UniProtKB-KW"/>
</dbReference>
<evidence type="ECO:0008006" key="8">
    <source>
        <dbReference type="Google" id="ProtNLM"/>
    </source>
</evidence>
<dbReference type="AlphaFoldDB" id="A0A644U142"/>
<evidence type="ECO:0000256" key="4">
    <source>
        <dbReference type="ARBA" id="ARBA00022984"/>
    </source>
</evidence>
<keyword evidence="6" id="KW-0961">Cell wall biogenesis/degradation</keyword>
<protein>
    <recommendedName>
        <fullName evidence="8">Lipid II:glycine glycyltransferase</fullName>
    </recommendedName>
</protein>
<proteinExistence type="inferred from homology"/>
<comment type="similarity">
    <text evidence="1">Belongs to the FemABX family.</text>
</comment>
<dbReference type="Pfam" id="PF02388">
    <property type="entry name" value="FemAB"/>
    <property type="match status" value="2"/>
</dbReference>
<evidence type="ECO:0000256" key="3">
    <source>
        <dbReference type="ARBA" id="ARBA00022960"/>
    </source>
</evidence>
<sequence length="373" mass="42328">MAYLCAIMVKEVTGKTIEELFRTPIIQQTAYWSKVKSHFGMESMAFNFVLYKEEEIVLRDLVVFIKNVDKDYSVAYVPYGPESEPEKEEQGALLEELSVHLKELLPPGCIMIRYDLVWESLWADDPEYKTEQGIWLGPPSPGAQEVRFNYSTASGNFRKSPTNILPSNTVLVNLDIDASEILGRMKPKTRYNIALSARKGVNVRVAGLESISVWYNLYKETAKRNNFYLHSEDYFKVALTEKAGDSLSPADVSLLIAEYESVPLAAMFLVVTGHRATYLYGASSSLHRHLMAPYSIQWRAMTLAKEKGCTQYDMFGVSPGNDTTHPMYGLYRFKSGFGGSLYHAMGCWDYPINHKIYPLYVASEMKNQSYHLA</sequence>
<dbReference type="Gene3D" id="3.40.630.30">
    <property type="match status" value="2"/>
</dbReference>
<dbReference type="InterPro" id="IPR003447">
    <property type="entry name" value="FEMABX"/>
</dbReference>
<accession>A0A644U142</accession>
<reference evidence="7" key="1">
    <citation type="submission" date="2019-08" db="EMBL/GenBank/DDBJ databases">
        <authorList>
            <person name="Kucharzyk K."/>
            <person name="Murdoch R.W."/>
            <person name="Higgins S."/>
            <person name="Loffler F."/>
        </authorList>
    </citation>
    <scope>NUCLEOTIDE SEQUENCE</scope>
</reference>
<evidence type="ECO:0000256" key="6">
    <source>
        <dbReference type="ARBA" id="ARBA00023316"/>
    </source>
</evidence>
<evidence type="ECO:0000256" key="1">
    <source>
        <dbReference type="ARBA" id="ARBA00009943"/>
    </source>
</evidence>
<dbReference type="SUPFAM" id="SSF55729">
    <property type="entry name" value="Acyl-CoA N-acyltransferases (Nat)"/>
    <property type="match status" value="1"/>
</dbReference>
<keyword evidence="3" id="KW-0133">Cell shape</keyword>
<dbReference type="GO" id="GO:0016755">
    <property type="term" value="F:aminoacyltransferase activity"/>
    <property type="evidence" value="ECO:0007669"/>
    <property type="project" value="InterPro"/>
</dbReference>
<evidence type="ECO:0000256" key="2">
    <source>
        <dbReference type="ARBA" id="ARBA00022679"/>
    </source>
</evidence>
<dbReference type="InterPro" id="IPR050644">
    <property type="entry name" value="PG_Glycine_Bridge_Synth"/>
</dbReference>
<dbReference type="GO" id="GO:0009252">
    <property type="term" value="P:peptidoglycan biosynthetic process"/>
    <property type="evidence" value="ECO:0007669"/>
    <property type="project" value="UniProtKB-KW"/>
</dbReference>
<organism evidence="7">
    <name type="scientific">bioreactor metagenome</name>
    <dbReference type="NCBI Taxonomy" id="1076179"/>
    <lineage>
        <taxon>unclassified sequences</taxon>
        <taxon>metagenomes</taxon>
        <taxon>ecological metagenomes</taxon>
    </lineage>
</organism>
<dbReference type="GO" id="GO:0008360">
    <property type="term" value="P:regulation of cell shape"/>
    <property type="evidence" value="ECO:0007669"/>
    <property type="project" value="UniProtKB-KW"/>
</dbReference>
<dbReference type="PROSITE" id="PS51191">
    <property type="entry name" value="FEMABX"/>
    <property type="match status" value="1"/>
</dbReference>
<dbReference type="PANTHER" id="PTHR36174:SF1">
    <property type="entry name" value="LIPID II:GLYCINE GLYCYLTRANSFERASE"/>
    <property type="match status" value="1"/>
</dbReference>
<dbReference type="EMBL" id="VSSQ01000066">
    <property type="protein sequence ID" value="MPL72407.1"/>
    <property type="molecule type" value="Genomic_DNA"/>
</dbReference>
<name>A0A644U142_9ZZZZ</name>
<keyword evidence="5" id="KW-0012">Acyltransferase</keyword>